<feature type="transmembrane region" description="Helical" evidence="2">
    <location>
        <begin position="12"/>
        <end position="33"/>
    </location>
</feature>
<dbReference type="AlphaFoldDB" id="A0A1G2LDD0"/>
<keyword evidence="2" id="KW-0472">Membrane</keyword>
<evidence type="ECO:0000256" key="2">
    <source>
        <dbReference type="SAM" id="Phobius"/>
    </source>
</evidence>
<reference evidence="3 4" key="1">
    <citation type="journal article" date="2016" name="Nat. Commun.">
        <title>Thousands of microbial genomes shed light on interconnected biogeochemical processes in an aquifer system.</title>
        <authorList>
            <person name="Anantharaman K."/>
            <person name="Brown C.T."/>
            <person name="Hug L.A."/>
            <person name="Sharon I."/>
            <person name="Castelle C.J."/>
            <person name="Probst A.J."/>
            <person name="Thomas B.C."/>
            <person name="Singh A."/>
            <person name="Wilkins M.J."/>
            <person name="Karaoz U."/>
            <person name="Brodie E.L."/>
            <person name="Williams K.H."/>
            <person name="Hubbard S.S."/>
            <person name="Banfield J.F."/>
        </authorList>
    </citation>
    <scope>NUCLEOTIDE SEQUENCE [LARGE SCALE GENOMIC DNA]</scope>
</reference>
<dbReference type="PROSITE" id="PS50005">
    <property type="entry name" value="TPR"/>
    <property type="match status" value="1"/>
</dbReference>
<name>A0A1G2LDD0_9BACT</name>
<keyword evidence="2" id="KW-1133">Transmembrane helix</keyword>
<dbReference type="SUPFAM" id="SSF48452">
    <property type="entry name" value="TPR-like"/>
    <property type="match status" value="1"/>
</dbReference>
<evidence type="ECO:0000256" key="1">
    <source>
        <dbReference type="PROSITE-ProRule" id="PRU00339"/>
    </source>
</evidence>
<dbReference type="InterPro" id="IPR019734">
    <property type="entry name" value="TPR_rpt"/>
</dbReference>
<dbReference type="Gene3D" id="1.25.40.10">
    <property type="entry name" value="Tetratricopeptide repeat domain"/>
    <property type="match status" value="1"/>
</dbReference>
<gene>
    <name evidence="3" type="ORF">A3A44_02360</name>
</gene>
<protein>
    <submittedName>
        <fullName evidence="3">Uncharacterized protein</fullName>
    </submittedName>
</protein>
<dbReference type="Proteomes" id="UP000178977">
    <property type="component" value="Unassembled WGS sequence"/>
</dbReference>
<keyword evidence="1" id="KW-0802">TPR repeat</keyword>
<feature type="repeat" description="TPR" evidence="1">
    <location>
        <begin position="229"/>
        <end position="262"/>
    </location>
</feature>
<dbReference type="SMART" id="SM00028">
    <property type="entry name" value="TPR"/>
    <property type="match status" value="2"/>
</dbReference>
<comment type="caution">
    <text evidence="3">The sequence shown here is derived from an EMBL/GenBank/DDBJ whole genome shotgun (WGS) entry which is preliminary data.</text>
</comment>
<proteinExistence type="predicted"/>
<evidence type="ECO:0000313" key="4">
    <source>
        <dbReference type="Proteomes" id="UP000178977"/>
    </source>
</evidence>
<dbReference type="EMBL" id="MHQT01000020">
    <property type="protein sequence ID" value="OHA09627.1"/>
    <property type="molecule type" value="Genomic_DNA"/>
</dbReference>
<sequence length="283" mass="30832">MESISIFLRTRKYYIAAAAAAVILFAALGVVGWRSGWFPHGLPPPAPTPATSLYETPLPTGTPSGTVIPTPRPSPSAAIPYTGAPVAELRADPKIVAQISSATYQGSRRELADMAAKLAFGLNQPALWKRVAYVKHFYNDDFGARDAYEYVNRIAPTDATAFYNLAVLYGYNLREPAKAKPKFEAAIRLDPFNISFSIGFANFYIEVMRDPRAAERILLDGFGKVPTDVSITSNLGMFYRDEGNVAKAIEFYEKALASRDLSPGERAAIQAQVDQLKSQQAGG</sequence>
<accession>A0A1G2LDD0</accession>
<dbReference type="STRING" id="1802281.A3A44_02360"/>
<organism evidence="3 4">
    <name type="scientific">Candidatus Sungbacteria bacterium RIFCSPLOWO2_01_FULL_60_25</name>
    <dbReference type="NCBI Taxonomy" id="1802281"/>
    <lineage>
        <taxon>Bacteria</taxon>
        <taxon>Candidatus Sungiibacteriota</taxon>
    </lineage>
</organism>
<evidence type="ECO:0000313" key="3">
    <source>
        <dbReference type="EMBL" id="OHA09627.1"/>
    </source>
</evidence>
<dbReference type="Pfam" id="PF13181">
    <property type="entry name" value="TPR_8"/>
    <property type="match status" value="2"/>
</dbReference>
<dbReference type="InterPro" id="IPR011990">
    <property type="entry name" value="TPR-like_helical_dom_sf"/>
</dbReference>
<keyword evidence="2" id="KW-0812">Transmembrane</keyword>